<dbReference type="SMART" id="SM00357">
    <property type="entry name" value="CSP"/>
    <property type="match status" value="1"/>
</dbReference>
<dbReference type="Pfam" id="PF00313">
    <property type="entry name" value="CSD"/>
    <property type="match status" value="1"/>
</dbReference>
<dbReference type="InterPro" id="IPR012156">
    <property type="entry name" value="Cold_shock_CspA"/>
</dbReference>
<protein>
    <submittedName>
        <fullName evidence="4">Cold shock domain-containing protein</fullName>
    </submittedName>
</protein>
<name>A0AAW7XCM6_9GAMM</name>
<feature type="domain" description="CSD" evidence="3">
    <location>
        <begin position="4"/>
        <end position="73"/>
    </location>
</feature>
<dbReference type="InterPro" id="IPR012340">
    <property type="entry name" value="NA-bd_OB-fold"/>
</dbReference>
<dbReference type="EMBL" id="JAUOPB010000013">
    <property type="protein sequence ID" value="MDO6424129.1"/>
    <property type="molecule type" value="Genomic_DNA"/>
</dbReference>
<dbReference type="CDD" id="cd04458">
    <property type="entry name" value="CSP_CDS"/>
    <property type="match status" value="1"/>
</dbReference>
<dbReference type="InterPro" id="IPR011129">
    <property type="entry name" value="CSD"/>
</dbReference>
<dbReference type="SUPFAM" id="SSF50249">
    <property type="entry name" value="Nucleic acid-binding proteins"/>
    <property type="match status" value="1"/>
</dbReference>
<dbReference type="PANTHER" id="PTHR46109">
    <property type="entry name" value="PROTEIN LIN-28"/>
    <property type="match status" value="1"/>
</dbReference>
<dbReference type="AlphaFoldDB" id="A0AAW7XCM6"/>
<dbReference type="RefSeq" id="WP_011468274.1">
    <property type="nucleotide sequence ID" value="NZ_CP123764.1"/>
</dbReference>
<reference evidence="4" key="1">
    <citation type="submission" date="2023-07" db="EMBL/GenBank/DDBJ databases">
        <title>Genome content predicts the carbon catabolic preferences of heterotrophic bacteria.</title>
        <authorList>
            <person name="Gralka M."/>
        </authorList>
    </citation>
    <scope>NUCLEOTIDE SEQUENCE</scope>
    <source>
        <strain evidence="4">I3M17_2</strain>
    </source>
</reference>
<keyword evidence="2" id="KW-0963">Cytoplasm</keyword>
<dbReference type="GO" id="GO:0031054">
    <property type="term" value="P:pre-miRNA processing"/>
    <property type="evidence" value="ECO:0007669"/>
    <property type="project" value="TreeGrafter"/>
</dbReference>
<organism evidence="4 5">
    <name type="scientific">Saccharophagus degradans</name>
    <dbReference type="NCBI Taxonomy" id="86304"/>
    <lineage>
        <taxon>Bacteria</taxon>
        <taxon>Pseudomonadati</taxon>
        <taxon>Pseudomonadota</taxon>
        <taxon>Gammaproteobacteria</taxon>
        <taxon>Cellvibrionales</taxon>
        <taxon>Cellvibrionaceae</taxon>
        <taxon>Saccharophagus</taxon>
    </lineage>
</organism>
<comment type="caution">
    <text evidence="4">The sequence shown here is derived from an EMBL/GenBank/DDBJ whole genome shotgun (WGS) entry which is preliminary data.</text>
</comment>
<dbReference type="PROSITE" id="PS51857">
    <property type="entry name" value="CSD_2"/>
    <property type="match status" value="1"/>
</dbReference>
<sequence>MSDRTKGTVKWFNNARGYGFITAGATEEKEGDDIFVHYRSIRGEGYKSLNEGQAVEFSLQQGDKGFHADDVALIG</sequence>
<evidence type="ECO:0000313" key="5">
    <source>
        <dbReference type="Proteomes" id="UP001169760"/>
    </source>
</evidence>
<dbReference type="Proteomes" id="UP001169760">
    <property type="component" value="Unassembled WGS sequence"/>
</dbReference>
<gene>
    <name evidence="4" type="ORF">Q4521_16710</name>
</gene>
<dbReference type="InterPro" id="IPR051373">
    <property type="entry name" value="Lin-28_RNA-binding"/>
</dbReference>
<accession>A0AAW7XCM6</accession>
<comment type="subcellular location">
    <subcellularLocation>
        <location evidence="1">Cytoplasm</location>
    </subcellularLocation>
</comment>
<proteinExistence type="predicted"/>
<dbReference type="GO" id="GO:0003729">
    <property type="term" value="F:mRNA binding"/>
    <property type="evidence" value="ECO:0007669"/>
    <property type="project" value="TreeGrafter"/>
</dbReference>
<dbReference type="PANTHER" id="PTHR46109:SF1">
    <property type="entry name" value="PROTEIN LIN-28 HOMOLOG"/>
    <property type="match status" value="1"/>
</dbReference>
<dbReference type="PRINTS" id="PR00050">
    <property type="entry name" value="COLDSHOCK"/>
</dbReference>
<dbReference type="PIRSF" id="PIRSF002599">
    <property type="entry name" value="Cold_shock_A"/>
    <property type="match status" value="1"/>
</dbReference>
<dbReference type="GeneID" id="98613466"/>
<evidence type="ECO:0000313" key="4">
    <source>
        <dbReference type="EMBL" id="MDO6424129.1"/>
    </source>
</evidence>
<dbReference type="GO" id="GO:0005829">
    <property type="term" value="C:cytosol"/>
    <property type="evidence" value="ECO:0007669"/>
    <property type="project" value="UniProtKB-ARBA"/>
</dbReference>
<dbReference type="InterPro" id="IPR002059">
    <property type="entry name" value="CSP_DNA-bd"/>
</dbReference>
<evidence type="ECO:0000259" key="3">
    <source>
        <dbReference type="PROSITE" id="PS51857"/>
    </source>
</evidence>
<evidence type="ECO:0000256" key="1">
    <source>
        <dbReference type="ARBA" id="ARBA00004496"/>
    </source>
</evidence>
<evidence type="ECO:0000256" key="2">
    <source>
        <dbReference type="ARBA" id="ARBA00022490"/>
    </source>
</evidence>
<dbReference type="Gene3D" id="2.40.50.140">
    <property type="entry name" value="Nucleic acid-binding proteins"/>
    <property type="match status" value="1"/>
</dbReference>